<dbReference type="GO" id="GO:0051213">
    <property type="term" value="F:dioxygenase activity"/>
    <property type="evidence" value="ECO:0007669"/>
    <property type="project" value="UniProtKB-KW"/>
</dbReference>
<evidence type="ECO:0000313" key="8">
    <source>
        <dbReference type="EMBL" id="QDU64192.1"/>
    </source>
</evidence>
<keyword evidence="8" id="KW-0223">Dioxygenase</keyword>
<evidence type="ECO:0000313" key="9">
    <source>
        <dbReference type="Proteomes" id="UP000317093"/>
    </source>
</evidence>
<dbReference type="RefSeq" id="WP_145262222.1">
    <property type="nucleotide sequence ID" value="NZ_CP036279.1"/>
</dbReference>
<dbReference type="PANTHER" id="PTHR21496:SF23">
    <property type="entry name" value="3-PHENYLPROPIONATE_CINNAMIC ACID DIOXYGENASE FERREDOXIN SUBUNIT"/>
    <property type="match status" value="1"/>
</dbReference>
<organism evidence="8 9">
    <name type="scientific">Kolteria novifilia</name>
    <dbReference type="NCBI Taxonomy" id="2527975"/>
    <lineage>
        <taxon>Bacteria</taxon>
        <taxon>Pseudomonadati</taxon>
        <taxon>Planctomycetota</taxon>
        <taxon>Planctomycetia</taxon>
        <taxon>Kolteriales</taxon>
        <taxon>Kolteriaceae</taxon>
        <taxon>Kolteria</taxon>
    </lineage>
</organism>
<evidence type="ECO:0000256" key="2">
    <source>
        <dbReference type="ARBA" id="ARBA00022723"/>
    </source>
</evidence>
<dbReference type="InterPro" id="IPR036922">
    <property type="entry name" value="Rieske_2Fe-2S_sf"/>
</dbReference>
<name>A0A518BB33_9BACT</name>
<dbReference type="GO" id="GO:0008942">
    <property type="term" value="F:nitrite reductase [NAD(P)H] activity"/>
    <property type="evidence" value="ECO:0007669"/>
    <property type="project" value="InterPro"/>
</dbReference>
<dbReference type="GO" id="GO:0046872">
    <property type="term" value="F:metal ion binding"/>
    <property type="evidence" value="ECO:0007669"/>
    <property type="project" value="UniProtKB-KW"/>
</dbReference>
<dbReference type="GO" id="GO:0042128">
    <property type="term" value="P:nitrate assimilation"/>
    <property type="evidence" value="ECO:0007669"/>
    <property type="project" value="UniProtKB-KW"/>
</dbReference>
<dbReference type="Proteomes" id="UP000317093">
    <property type="component" value="Chromosome"/>
</dbReference>
<keyword evidence="4" id="KW-0408">Iron</keyword>
<dbReference type="Gene3D" id="2.102.10.10">
    <property type="entry name" value="Rieske [2Fe-2S] iron-sulphur domain"/>
    <property type="match status" value="1"/>
</dbReference>
<dbReference type="InterPro" id="IPR012748">
    <property type="entry name" value="Rieske-like_NirD"/>
</dbReference>
<evidence type="ECO:0000256" key="1">
    <source>
        <dbReference type="ARBA" id="ARBA00022714"/>
    </source>
</evidence>
<dbReference type="SUPFAM" id="SSF50022">
    <property type="entry name" value="ISP domain"/>
    <property type="match status" value="1"/>
</dbReference>
<sequence>MSRWLEVAKVDDIDENAGQAVVVEGRLIALFRIEGKIHAIDDCCPHAGAPLSEGHVADGIVTCPWHAWRFRIDDGIWADAPQAGTRVNTYPIKIEGDKVLLEADW</sequence>
<keyword evidence="3" id="KW-0560">Oxidoreductase</keyword>
<reference evidence="8 9" key="1">
    <citation type="submission" date="2019-02" db="EMBL/GenBank/DDBJ databases">
        <title>Deep-cultivation of Planctomycetes and their phenomic and genomic characterization uncovers novel biology.</title>
        <authorList>
            <person name="Wiegand S."/>
            <person name="Jogler M."/>
            <person name="Boedeker C."/>
            <person name="Pinto D."/>
            <person name="Vollmers J."/>
            <person name="Rivas-Marin E."/>
            <person name="Kohn T."/>
            <person name="Peeters S.H."/>
            <person name="Heuer A."/>
            <person name="Rast P."/>
            <person name="Oberbeckmann S."/>
            <person name="Bunk B."/>
            <person name="Jeske O."/>
            <person name="Meyerdierks A."/>
            <person name="Storesund J.E."/>
            <person name="Kallscheuer N."/>
            <person name="Luecker S."/>
            <person name="Lage O.M."/>
            <person name="Pohl T."/>
            <person name="Merkel B.J."/>
            <person name="Hornburger P."/>
            <person name="Mueller R.-W."/>
            <person name="Bruemmer F."/>
            <person name="Labrenz M."/>
            <person name="Spormann A.M."/>
            <person name="Op den Camp H."/>
            <person name="Overmann J."/>
            <person name="Amann R."/>
            <person name="Jetten M.S.M."/>
            <person name="Mascher T."/>
            <person name="Medema M.H."/>
            <person name="Devos D.P."/>
            <person name="Kaster A.-K."/>
            <person name="Ovreas L."/>
            <person name="Rohde M."/>
            <person name="Galperin M.Y."/>
            <person name="Jogler C."/>
        </authorList>
    </citation>
    <scope>NUCLEOTIDE SEQUENCE [LARGE SCALE GENOMIC DNA]</scope>
    <source>
        <strain evidence="8 9">Pan216</strain>
    </source>
</reference>
<dbReference type="InterPro" id="IPR017941">
    <property type="entry name" value="Rieske_2Fe-2S"/>
</dbReference>
<protein>
    <submittedName>
        <fullName evidence="8">Naphthalene 1,2-dioxygenase system ferredoxin subunit</fullName>
    </submittedName>
</protein>
<keyword evidence="2" id="KW-0479">Metal-binding</keyword>
<gene>
    <name evidence="8" type="primary">ndoA</name>
    <name evidence="8" type="ORF">Pan216_50810</name>
</gene>
<dbReference type="Pfam" id="PF00355">
    <property type="entry name" value="Rieske"/>
    <property type="match status" value="1"/>
</dbReference>
<keyword evidence="1" id="KW-0001">2Fe-2S</keyword>
<dbReference type="GO" id="GO:0051537">
    <property type="term" value="F:2 iron, 2 sulfur cluster binding"/>
    <property type="evidence" value="ECO:0007669"/>
    <property type="project" value="UniProtKB-KW"/>
</dbReference>
<accession>A0A518BB33</accession>
<evidence type="ECO:0000256" key="3">
    <source>
        <dbReference type="ARBA" id="ARBA00023002"/>
    </source>
</evidence>
<evidence type="ECO:0000256" key="6">
    <source>
        <dbReference type="ARBA" id="ARBA00023063"/>
    </source>
</evidence>
<keyword evidence="5" id="KW-0411">Iron-sulfur</keyword>
<keyword evidence="9" id="KW-1185">Reference proteome</keyword>
<keyword evidence="6" id="KW-0534">Nitrate assimilation</keyword>
<dbReference type="AlphaFoldDB" id="A0A518BB33"/>
<dbReference type="PROSITE" id="PS51296">
    <property type="entry name" value="RIESKE"/>
    <property type="match status" value="1"/>
</dbReference>
<dbReference type="NCBIfam" id="TIGR02378">
    <property type="entry name" value="nirD_assim_sml"/>
    <property type="match status" value="1"/>
</dbReference>
<dbReference type="PANTHER" id="PTHR21496">
    <property type="entry name" value="FERREDOXIN-RELATED"/>
    <property type="match status" value="1"/>
</dbReference>
<evidence type="ECO:0000256" key="4">
    <source>
        <dbReference type="ARBA" id="ARBA00023004"/>
    </source>
</evidence>
<evidence type="ECO:0000256" key="5">
    <source>
        <dbReference type="ARBA" id="ARBA00023014"/>
    </source>
</evidence>
<dbReference type="EMBL" id="CP036279">
    <property type="protein sequence ID" value="QDU64192.1"/>
    <property type="molecule type" value="Genomic_DNA"/>
</dbReference>
<proteinExistence type="predicted"/>
<evidence type="ECO:0000259" key="7">
    <source>
        <dbReference type="PROSITE" id="PS51296"/>
    </source>
</evidence>
<dbReference type="KEGG" id="knv:Pan216_50810"/>
<dbReference type="OrthoDB" id="9795104at2"/>
<feature type="domain" description="Rieske" evidence="7">
    <location>
        <begin position="4"/>
        <end position="101"/>
    </location>
</feature>